<dbReference type="Proteomes" id="UP000027120">
    <property type="component" value="Unassembled WGS sequence"/>
</dbReference>
<name>A0A067DCA5_CITSI</name>
<organism evidence="1 2">
    <name type="scientific">Citrus sinensis</name>
    <name type="common">Sweet orange</name>
    <name type="synonym">Citrus aurantium var. sinensis</name>
    <dbReference type="NCBI Taxonomy" id="2711"/>
    <lineage>
        <taxon>Eukaryota</taxon>
        <taxon>Viridiplantae</taxon>
        <taxon>Streptophyta</taxon>
        <taxon>Embryophyta</taxon>
        <taxon>Tracheophyta</taxon>
        <taxon>Spermatophyta</taxon>
        <taxon>Magnoliopsida</taxon>
        <taxon>eudicotyledons</taxon>
        <taxon>Gunneridae</taxon>
        <taxon>Pentapetalae</taxon>
        <taxon>rosids</taxon>
        <taxon>malvids</taxon>
        <taxon>Sapindales</taxon>
        <taxon>Rutaceae</taxon>
        <taxon>Aurantioideae</taxon>
        <taxon>Citrus</taxon>
    </lineage>
</organism>
<reference evidence="1 2" key="1">
    <citation type="submission" date="2014-04" db="EMBL/GenBank/DDBJ databases">
        <authorList>
            <consortium name="International Citrus Genome Consortium"/>
            <person name="Gmitter F."/>
            <person name="Chen C."/>
            <person name="Farmerie W."/>
            <person name="Harkins T."/>
            <person name="Desany B."/>
            <person name="Mohiuddin M."/>
            <person name="Kodira C."/>
            <person name="Borodovsky M."/>
            <person name="Lomsadze A."/>
            <person name="Burns P."/>
            <person name="Jenkins J."/>
            <person name="Prochnik S."/>
            <person name="Shu S."/>
            <person name="Chapman J."/>
            <person name="Pitluck S."/>
            <person name="Schmutz J."/>
            <person name="Rokhsar D."/>
        </authorList>
    </citation>
    <scope>NUCLEOTIDE SEQUENCE</scope>
</reference>
<feature type="non-terminal residue" evidence="1">
    <location>
        <position position="216"/>
    </location>
</feature>
<dbReference type="InterPro" id="IPR046349">
    <property type="entry name" value="C1-like_sf"/>
</dbReference>
<dbReference type="EMBL" id="KK785875">
    <property type="protein sequence ID" value="KDO40634.1"/>
    <property type="molecule type" value="Genomic_DNA"/>
</dbReference>
<sequence length="216" mass="24770">MEIAKLINHISHQHPLILFDEEEGYWNCTMCYENIHECDYNAHACCVVPKAQQEYDIRDEHFLTLIRNIDDVYVCCGREKSIQGPTPAYGCGLCGFYLHKSWLVTNLVTMTSLTAKLYFVPKCVATGRNFVSCNTPILHCVKCNFNVHLMCSSLPQTIVHANHHHSLTLMDSIVEDGYPDELYFDVCKKQRDPQECICYCCVACCFMVEFNCVISE</sequence>
<dbReference type="PANTHER" id="PTHR46288:SF27">
    <property type="entry name" value="CYSTEINE_HISTIDINE-RICH C1 DOMAIN FAMILY PROTEIN"/>
    <property type="match status" value="1"/>
</dbReference>
<evidence type="ECO:0000313" key="1">
    <source>
        <dbReference type="EMBL" id="KDO40634.1"/>
    </source>
</evidence>
<evidence type="ECO:0008006" key="3">
    <source>
        <dbReference type="Google" id="ProtNLM"/>
    </source>
</evidence>
<dbReference type="SUPFAM" id="SSF57889">
    <property type="entry name" value="Cysteine-rich domain"/>
    <property type="match status" value="2"/>
</dbReference>
<protein>
    <recommendedName>
        <fullName evidence="3">DC1 domain-containing protein</fullName>
    </recommendedName>
</protein>
<proteinExistence type="predicted"/>
<dbReference type="AlphaFoldDB" id="A0A067DCA5"/>
<accession>A0A067DCA5</accession>
<evidence type="ECO:0000313" key="2">
    <source>
        <dbReference type="Proteomes" id="UP000027120"/>
    </source>
</evidence>
<gene>
    <name evidence="1" type="ORF">CISIN_1g0469252mg</name>
</gene>
<dbReference type="PANTHER" id="PTHR46288">
    <property type="entry name" value="PHORBOL-ESTER/DAG-TYPE DOMAIN-CONTAINING PROTEIN"/>
    <property type="match status" value="1"/>
</dbReference>
<keyword evidence="2" id="KW-1185">Reference proteome</keyword>